<dbReference type="OrthoDB" id="1937738at2759"/>
<evidence type="ECO:0000313" key="4">
    <source>
        <dbReference type="Proteomes" id="UP000244005"/>
    </source>
</evidence>
<evidence type="ECO:0000256" key="2">
    <source>
        <dbReference type="SAM" id="MobiDB-lite"/>
    </source>
</evidence>
<gene>
    <name evidence="3" type="ORF">MARPO_0037s0050</name>
</gene>
<dbReference type="Gramene" id="Mp3g11470.1">
    <property type="protein sequence ID" value="Mp3g11470.1.cds"/>
    <property type="gene ID" value="Mp3g11470"/>
</dbReference>
<keyword evidence="4" id="KW-1185">Reference proteome</keyword>
<evidence type="ECO:0000256" key="1">
    <source>
        <dbReference type="SAM" id="Coils"/>
    </source>
</evidence>
<accession>A0A2R6X464</accession>
<proteinExistence type="predicted"/>
<dbReference type="OMA" id="RICARWR"/>
<evidence type="ECO:0000313" key="3">
    <source>
        <dbReference type="EMBL" id="PTQ40869.1"/>
    </source>
</evidence>
<name>A0A2R6X464_MARPO</name>
<feature type="coiled-coil region" evidence="1">
    <location>
        <begin position="44"/>
        <end position="86"/>
    </location>
</feature>
<protein>
    <recommendedName>
        <fullName evidence="5">Sfi1 spindle body domain-containing protein</fullName>
    </recommendedName>
</protein>
<dbReference type="EMBL" id="KZ772709">
    <property type="protein sequence ID" value="PTQ40869.1"/>
    <property type="molecule type" value="Genomic_DNA"/>
</dbReference>
<feature type="region of interest" description="Disordered" evidence="2">
    <location>
        <begin position="1"/>
        <end position="42"/>
    </location>
</feature>
<dbReference type="Proteomes" id="UP000244005">
    <property type="component" value="Unassembled WGS sequence"/>
</dbReference>
<reference evidence="4" key="1">
    <citation type="journal article" date="2017" name="Cell">
        <title>Insights into land plant evolution garnered from the Marchantia polymorpha genome.</title>
        <authorList>
            <person name="Bowman J.L."/>
            <person name="Kohchi T."/>
            <person name="Yamato K.T."/>
            <person name="Jenkins J."/>
            <person name="Shu S."/>
            <person name="Ishizaki K."/>
            <person name="Yamaoka S."/>
            <person name="Nishihama R."/>
            <person name="Nakamura Y."/>
            <person name="Berger F."/>
            <person name="Adam C."/>
            <person name="Aki S.S."/>
            <person name="Althoff F."/>
            <person name="Araki T."/>
            <person name="Arteaga-Vazquez M.A."/>
            <person name="Balasubrmanian S."/>
            <person name="Barry K."/>
            <person name="Bauer D."/>
            <person name="Boehm C.R."/>
            <person name="Briginshaw L."/>
            <person name="Caballero-Perez J."/>
            <person name="Catarino B."/>
            <person name="Chen F."/>
            <person name="Chiyoda S."/>
            <person name="Chovatia M."/>
            <person name="Davies K.M."/>
            <person name="Delmans M."/>
            <person name="Demura T."/>
            <person name="Dierschke T."/>
            <person name="Dolan L."/>
            <person name="Dorantes-Acosta A.E."/>
            <person name="Eklund D.M."/>
            <person name="Florent S.N."/>
            <person name="Flores-Sandoval E."/>
            <person name="Fujiyama A."/>
            <person name="Fukuzawa H."/>
            <person name="Galik B."/>
            <person name="Grimanelli D."/>
            <person name="Grimwood J."/>
            <person name="Grossniklaus U."/>
            <person name="Hamada T."/>
            <person name="Haseloff J."/>
            <person name="Hetherington A.J."/>
            <person name="Higo A."/>
            <person name="Hirakawa Y."/>
            <person name="Hundley H.N."/>
            <person name="Ikeda Y."/>
            <person name="Inoue K."/>
            <person name="Inoue S.I."/>
            <person name="Ishida S."/>
            <person name="Jia Q."/>
            <person name="Kakita M."/>
            <person name="Kanazawa T."/>
            <person name="Kawai Y."/>
            <person name="Kawashima T."/>
            <person name="Kennedy M."/>
            <person name="Kinose K."/>
            <person name="Kinoshita T."/>
            <person name="Kohara Y."/>
            <person name="Koide E."/>
            <person name="Komatsu K."/>
            <person name="Kopischke S."/>
            <person name="Kubo M."/>
            <person name="Kyozuka J."/>
            <person name="Lagercrantz U."/>
            <person name="Lin S.S."/>
            <person name="Lindquist E."/>
            <person name="Lipzen A.M."/>
            <person name="Lu C.W."/>
            <person name="De Luna E."/>
            <person name="Martienssen R.A."/>
            <person name="Minamino N."/>
            <person name="Mizutani M."/>
            <person name="Mizutani M."/>
            <person name="Mochizuki N."/>
            <person name="Monte I."/>
            <person name="Mosher R."/>
            <person name="Nagasaki H."/>
            <person name="Nakagami H."/>
            <person name="Naramoto S."/>
            <person name="Nishitani K."/>
            <person name="Ohtani M."/>
            <person name="Okamoto T."/>
            <person name="Okumura M."/>
            <person name="Phillips J."/>
            <person name="Pollak B."/>
            <person name="Reinders A."/>
            <person name="Rovekamp M."/>
            <person name="Sano R."/>
            <person name="Sawa S."/>
            <person name="Schmid M.W."/>
            <person name="Shirakawa M."/>
            <person name="Solano R."/>
            <person name="Spunde A."/>
            <person name="Suetsugu N."/>
            <person name="Sugano S."/>
            <person name="Sugiyama A."/>
            <person name="Sun R."/>
            <person name="Suzuki Y."/>
            <person name="Takenaka M."/>
            <person name="Takezawa D."/>
            <person name="Tomogane H."/>
            <person name="Tsuzuki M."/>
            <person name="Ueda T."/>
            <person name="Umeda M."/>
            <person name="Ward J.M."/>
            <person name="Watanabe Y."/>
            <person name="Yazaki K."/>
            <person name="Yokoyama R."/>
            <person name="Yoshitake Y."/>
            <person name="Yotsui I."/>
            <person name="Zachgo S."/>
            <person name="Schmutz J."/>
        </authorList>
    </citation>
    <scope>NUCLEOTIDE SEQUENCE [LARGE SCALE GENOMIC DNA]</scope>
    <source>
        <strain evidence="4">Tak-1</strain>
    </source>
</reference>
<feature type="compositionally biased region" description="Polar residues" evidence="2">
    <location>
        <begin position="28"/>
        <end position="38"/>
    </location>
</feature>
<keyword evidence="1" id="KW-0175">Coiled coil</keyword>
<dbReference type="AlphaFoldDB" id="A0A2R6X464"/>
<evidence type="ECO:0008006" key="5">
    <source>
        <dbReference type="Google" id="ProtNLM"/>
    </source>
</evidence>
<sequence>MDDRGQWQLQLRQYPKVQSPRASKQLEAISQSGPTHSEQSTKCKDELKLLRERVQTNVVAEEKKTLRLVALQREGAKQQLRELQVQQWELARLHCEKRLLCFYGWSPWLKLLQMSRSYLQKAVLQSNMYLLRGSFPAWKLILSSEQRKINMYKRLLRVRAENFKAIRLQRNCLKPWIMWQRAVNCHSMGLLRSCLSTWTNYCTSGVAVYVKSLLKHYWSSWVHHIEVVKAAKLLKVLERERMADAHARRVLQSHVLQWWREETCRGKVEANRIKRHAEAWVKIHSWLEELEQNKRGTTSITRQYEVPVTGMYTGGCNPDRHLLDLAQPT</sequence>
<organism evidence="3 4">
    <name type="scientific">Marchantia polymorpha</name>
    <name type="common">Common liverwort</name>
    <name type="synonym">Marchantia aquatica</name>
    <dbReference type="NCBI Taxonomy" id="3197"/>
    <lineage>
        <taxon>Eukaryota</taxon>
        <taxon>Viridiplantae</taxon>
        <taxon>Streptophyta</taxon>
        <taxon>Embryophyta</taxon>
        <taxon>Marchantiophyta</taxon>
        <taxon>Marchantiopsida</taxon>
        <taxon>Marchantiidae</taxon>
        <taxon>Marchantiales</taxon>
        <taxon>Marchantiaceae</taxon>
        <taxon>Marchantia</taxon>
    </lineage>
</organism>